<dbReference type="EMBL" id="FXAT01000020">
    <property type="protein sequence ID" value="SMG61263.1"/>
    <property type="molecule type" value="Genomic_DNA"/>
</dbReference>
<evidence type="ECO:0000313" key="2">
    <source>
        <dbReference type="Proteomes" id="UP000193228"/>
    </source>
</evidence>
<gene>
    <name evidence="1" type="ORF">SAMN06265784_12060</name>
</gene>
<organism evidence="1 2">
    <name type="scientific">Paraburkholderia susongensis</name>
    <dbReference type="NCBI Taxonomy" id="1515439"/>
    <lineage>
        <taxon>Bacteria</taxon>
        <taxon>Pseudomonadati</taxon>
        <taxon>Pseudomonadota</taxon>
        <taxon>Betaproteobacteria</taxon>
        <taxon>Burkholderiales</taxon>
        <taxon>Burkholderiaceae</taxon>
        <taxon>Paraburkholderia</taxon>
    </lineage>
</organism>
<dbReference type="AlphaFoldDB" id="A0A1X7M6Y6"/>
<name>A0A1X7M6Y6_9BURK</name>
<reference evidence="2" key="1">
    <citation type="submission" date="2017-04" db="EMBL/GenBank/DDBJ databases">
        <authorList>
            <person name="Varghese N."/>
            <person name="Submissions S."/>
        </authorList>
    </citation>
    <scope>NUCLEOTIDE SEQUENCE [LARGE SCALE GENOMIC DNA]</scope>
    <source>
        <strain evidence="2">LMG 29540</strain>
    </source>
</reference>
<evidence type="ECO:0000313" key="1">
    <source>
        <dbReference type="EMBL" id="SMG61263.1"/>
    </source>
</evidence>
<keyword evidence="2" id="KW-1185">Reference proteome</keyword>
<sequence length="85" mass="10181">MKNRVFERGLDLSAERVVLILYKSEGGFILERQLIERDQTVSVQILPIIDLRDLYRFERADPYSEKLAPLYYEVQRHLRDNRLAE</sequence>
<dbReference type="Proteomes" id="UP000193228">
    <property type="component" value="Unassembled WGS sequence"/>
</dbReference>
<accession>A0A1X7M6Y6</accession>
<proteinExistence type="predicted"/>
<dbReference type="RefSeq" id="WP_208626367.1">
    <property type="nucleotide sequence ID" value="NZ_FXAT01000020.1"/>
</dbReference>
<protein>
    <submittedName>
        <fullName evidence="1">Uncharacterized protein</fullName>
    </submittedName>
</protein>